<evidence type="ECO:0000256" key="2">
    <source>
        <dbReference type="SAM" id="Phobius"/>
    </source>
</evidence>
<evidence type="ECO:0000256" key="1">
    <source>
        <dbReference type="SAM" id="MobiDB-lite"/>
    </source>
</evidence>
<dbReference type="InterPro" id="IPR025746">
    <property type="entry name" value="PilX_N_dom"/>
</dbReference>
<dbReference type="Proteomes" id="UP000290682">
    <property type="component" value="Unassembled WGS sequence"/>
</dbReference>
<dbReference type="EMBL" id="REGR01000001">
    <property type="protein sequence ID" value="RXZ45387.1"/>
    <property type="molecule type" value="Genomic_DNA"/>
</dbReference>
<proteinExistence type="predicted"/>
<comment type="caution">
    <text evidence="5">The sequence shown here is derived from an EMBL/GenBank/DDBJ whole genome shotgun (WGS) entry which is preliminary data.</text>
</comment>
<dbReference type="Pfam" id="PF13681">
    <property type="entry name" value="PilX"/>
    <property type="match status" value="1"/>
</dbReference>
<feature type="compositionally biased region" description="Basic and acidic residues" evidence="1">
    <location>
        <begin position="198"/>
        <end position="208"/>
    </location>
</feature>
<keyword evidence="2" id="KW-0472">Membrane</keyword>
<keyword evidence="6" id="KW-1185">Reference proteome</keyword>
<dbReference type="Pfam" id="PF14341">
    <property type="entry name" value="PilX_N"/>
    <property type="match status" value="1"/>
</dbReference>
<accession>A0ABY0FG79</accession>
<keyword evidence="2" id="KW-1133">Transmembrane helix</keyword>
<evidence type="ECO:0000259" key="4">
    <source>
        <dbReference type="Pfam" id="PF14341"/>
    </source>
</evidence>
<evidence type="ECO:0000313" key="6">
    <source>
        <dbReference type="Proteomes" id="UP000290682"/>
    </source>
</evidence>
<feature type="region of interest" description="Disordered" evidence="1">
    <location>
        <begin position="198"/>
        <end position="217"/>
    </location>
</feature>
<dbReference type="RefSeq" id="WP_129210609.1">
    <property type="nucleotide sequence ID" value="NZ_REGR01000001.1"/>
</dbReference>
<organism evidence="5 6">
    <name type="scientific">Crenobacter cavernae</name>
    <dbReference type="NCBI Taxonomy" id="2290923"/>
    <lineage>
        <taxon>Bacteria</taxon>
        <taxon>Pseudomonadati</taxon>
        <taxon>Pseudomonadota</taxon>
        <taxon>Betaproteobacteria</taxon>
        <taxon>Neisseriales</taxon>
        <taxon>Neisseriaceae</taxon>
        <taxon>Crenobacter</taxon>
    </lineage>
</organism>
<name>A0ABY0FG79_9NEIS</name>
<keyword evidence="2" id="KW-0812">Transmembrane</keyword>
<feature type="domain" description="Type 4 fimbrial biogenesis protein PilX N-terminal" evidence="4">
    <location>
        <begin position="8"/>
        <end position="54"/>
    </location>
</feature>
<gene>
    <name evidence="5" type="ORF">EBB06_00780</name>
</gene>
<feature type="domain" description="PilX/PilW C-terminal" evidence="3">
    <location>
        <begin position="139"/>
        <end position="217"/>
    </location>
</feature>
<feature type="transmembrane region" description="Helical" evidence="2">
    <location>
        <begin position="12"/>
        <end position="35"/>
    </location>
</feature>
<protein>
    <submittedName>
        <fullName evidence="5">Pilus assembly protein</fullName>
    </submittedName>
</protein>
<evidence type="ECO:0000313" key="5">
    <source>
        <dbReference type="EMBL" id="RXZ45387.1"/>
    </source>
</evidence>
<sequence length="217" mass="23087">MTPHRHSRGSVLFSALILVVGLVLLALAGGFSSVLEERLGRSYRDGGLAFNNAERAHSDIRRPAADSALAQANVLPLPECSQYQNNGYTPASGVAGMCRSTRIDEYLINRSRDGMAMLDALRANPPNAASGVVQTLPGWVANTAEGAVAAPRFLIERLETTTPIGSTAGGEASGCLSFDCEDKNTVIQFRVTARGFGPDRSDGAREPAYRTVESTFQ</sequence>
<evidence type="ECO:0000259" key="3">
    <source>
        <dbReference type="Pfam" id="PF13681"/>
    </source>
</evidence>
<reference evidence="5 6" key="1">
    <citation type="submission" date="2018-10" db="EMBL/GenBank/DDBJ databases">
        <title>Draft genome of Fastidiocella sp. strain 375T, a bacterium isolated from a karstic cave dripping water.</title>
        <authorList>
            <person name="Coelho C."/>
            <person name="Verissimo A."/>
            <person name="Tiago I."/>
        </authorList>
    </citation>
    <scope>NUCLEOTIDE SEQUENCE [LARGE SCALE GENOMIC DNA]</scope>
    <source>
        <strain evidence="5 6">CAVE-375</strain>
    </source>
</reference>
<dbReference type="InterPro" id="IPR025205">
    <property type="entry name" value="PilX/PilW_C"/>
</dbReference>